<evidence type="ECO:0000313" key="3">
    <source>
        <dbReference type="Proteomes" id="UP001596549"/>
    </source>
</evidence>
<keyword evidence="1" id="KW-0812">Transmembrane</keyword>
<dbReference type="EMBL" id="JBHTCP010000015">
    <property type="protein sequence ID" value="MFC7371960.1"/>
    <property type="molecule type" value="Genomic_DNA"/>
</dbReference>
<proteinExistence type="predicted"/>
<keyword evidence="1" id="KW-1133">Transmembrane helix</keyword>
<sequence>MNANVIKVRGHIFMYIMSTLFLFGGLISCYFIINHGLKLNSLLSYIYLAGGIVLTPFFIYETLWALPGFFPPGKVLFTITPGTDGFLLQKQKKVSFHEIKKIDFKRSPINLFNELYIDTHDNKKIKFKTYNLLHEVNFFDMIDEHIYPYLPNEAKRQWDEKKANSQLIKDLNYEGKNHKID</sequence>
<feature type="transmembrane region" description="Helical" evidence="1">
    <location>
        <begin position="12"/>
        <end position="33"/>
    </location>
</feature>
<comment type="caution">
    <text evidence="2">The sequence shown here is derived from an EMBL/GenBank/DDBJ whole genome shotgun (WGS) entry which is preliminary data.</text>
</comment>
<feature type="transmembrane region" description="Helical" evidence="1">
    <location>
        <begin position="45"/>
        <end position="66"/>
    </location>
</feature>
<protein>
    <submittedName>
        <fullName evidence="2">DUF5381 family protein</fullName>
    </submittedName>
</protein>
<organism evidence="2 3">
    <name type="scientific">Fictibacillus iocasae</name>
    <dbReference type="NCBI Taxonomy" id="2715437"/>
    <lineage>
        <taxon>Bacteria</taxon>
        <taxon>Bacillati</taxon>
        <taxon>Bacillota</taxon>
        <taxon>Bacilli</taxon>
        <taxon>Bacillales</taxon>
        <taxon>Fictibacillaceae</taxon>
        <taxon>Fictibacillus</taxon>
    </lineage>
</organism>
<reference evidence="3" key="1">
    <citation type="journal article" date="2019" name="Int. J. Syst. Evol. Microbiol.">
        <title>The Global Catalogue of Microorganisms (GCM) 10K type strain sequencing project: providing services to taxonomists for standard genome sequencing and annotation.</title>
        <authorList>
            <consortium name="The Broad Institute Genomics Platform"/>
            <consortium name="The Broad Institute Genome Sequencing Center for Infectious Disease"/>
            <person name="Wu L."/>
            <person name="Ma J."/>
        </authorList>
    </citation>
    <scope>NUCLEOTIDE SEQUENCE [LARGE SCALE GENOMIC DNA]</scope>
    <source>
        <strain evidence="3">NBRC 106396</strain>
    </source>
</reference>
<dbReference type="RefSeq" id="WP_379749064.1">
    <property type="nucleotide sequence ID" value="NZ_JBHTCP010000015.1"/>
</dbReference>
<keyword evidence="3" id="KW-1185">Reference proteome</keyword>
<name>A0ABW2NQD5_9BACL</name>
<keyword evidence="1" id="KW-0472">Membrane</keyword>
<dbReference type="InterPro" id="IPR035324">
    <property type="entry name" value="DUF5381"/>
</dbReference>
<dbReference type="Proteomes" id="UP001596549">
    <property type="component" value="Unassembled WGS sequence"/>
</dbReference>
<dbReference type="PROSITE" id="PS51257">
    <property type="entry name" value="PROKAR_LIPOPROTEIN"/>
    <property type="match status" value="1"/>
</dbReference>
<gene>
    <name evidence="2" type="ORF">ACFQPF_09735</name>
</gene>
<accession>A0ABW2NQD5</accession>
<dbReference type="Pfam" id="PF17353">
    <property type="entry name" value="DUF5381"/>
    <property type="match status" value="1"/>
</dbReference>
<evidence type="ECO:0000256" key="1">
    <source>
        <dbReference type="SAM" id="Phobius"/>
    </source>
</evidence>
<evidence type="ECO:0000313" key="2">
    <source>
        <dbReference type="EMBL" id="MFC7371960.1"/>
    </source>
</evidence>